<name>A0A0A9AF71_ARUDO</name>
<evidence type="ECO:0000256" key="1">
    <source>
        <dbReference type="SAM" id="MobiDB-lite"/>
    </source>
</evidence>
<reference evidence="2" key="1">
    <citation type="submission" date="2014-09" db="EMBL/GenBank/DDBJ databases">
        <authorList>
            <person name="Magalhaes I.L.F."/>
            <person name="Oliveira U."/>
            <person name="Santos F.R."/>
            <person name="Vidigal T.H.D.A."/>
            <person name="Brescovit A.D."/>
            <person name="Santos A.J."/>
        </authorList>
    </citation>
    <scope>NUCLEOTIDE SEQUENCE</scope>
    <source>
        <tissue evidence="2">Shoot tissue taken approximately 20 cm above the soil surface</tissue>
    </source>
</reference>
<accession>A0A0A9AF71</accession>
<organism evidence="2">
    <name type="scientific">Arundo donax</name>
    <name type="common">Giant reed</name>
    <name type="synonym">Donax arundinaceus</name>
    <dbReference type="NCBI Taxonomy" id="35708"/>
    <lineage>
        <taxon>Eukaryota</taxon>
        <taxon>Viridiplantae</taxon>
        <taxon>Streptophyta</taxon>
        <taxon>Embryophyta</taxon>
        <taxon>Tracheophyta</taxon>
        <taxon>Spermatophyta</taxon>
        <taxon>Magnoliopsida</taxon>
        <taxon>Liliopsida</taxon>
        <taxon>Poales</taxon>
        <taxon>Poaceae</taxon>
        <taxon>PACMAD clade</taxon>
        <taxon>Arundinoideae</taxon>
        <taxon>Arundineae</taxon>
        <taxon>Arundo</taxon>
    </lineage>
</organism>
<dbReference type="AlphaFoldDB" id="A0A0A9AF71"/>
<feature type="compositionally biased region" description="Polar residues" evidence="1">
    <location>
        <begin position="10"/>
        <end position="22"/>
    </location>
</feature>
<protein>
    <submittedName>
        <fullName evidence="2">Uncharacterized protein</fullName>
    </submittedName>
</protein>
<feature type="region of interest" description="Disordered" evidence="1">
    <location>
        <begin position="1"/>
        <end position="32"/>
    </location>
</feature>
<sequence>MSLMERSSRGRSAQGLNGTMATTLEDDKVLMA</sequence>
<proteinExistence type="predicted"/>
<reference evidence="2" key="2">
    <citation type="journal article" date="2015" name="Data Brief">
        <title>Shoot transcriptome of the giant reed, Arundo donax.</title>
        <authorList>
            <person name="Barrero R.A."/>
            <person name="Guerrero F.D."/>
            <person name="Moolhuijzen P."/>
            <person name="Goolsby J.A."/>
            <person name="Tidwell J."/>
            <person name="Bellgard S.E."/>
            <person name="Bellgard M.I."/>
        </authorList>
    </citation>
    <scope>NUCLEOTIDE SEQUENCE</scope>
    <source>
        <tissue evidence="2">Shoot tissue taken approximately 20 cm above the soil surface</tissue>
    </source>
</reference>
<evidence type="ECO:0000313" key="2">
    <source>
        <dbReference type="EMBL" id="JAD49786.1"/>
    </source>
</evidence>
<dbReference type="EMBL" id="GBRH01248109">
    <property type="protein sequence ID" value="JAD49786.1"/>
    <property type="molecule type" value="Transcribed_RNA"/>
</dbReference>